<sequence>MQSSRPLTHLFTLVLALLTAMLAALAVSAVQPSEAYAATKTAPKCGGGTVNVTARELTVLNLHNNARANNGLPKLCVHPALRKAARAHSADMLNRDYFSHTTKGSGQNAGQRIKAAGYNWRTYGENIGYNTTTPRDMHRSWMNSSGHRSNILNRNFREVGIGAVAGNYKGNQVVMYTVDFGTR</sequence>
<dbReference type="Pfam" id="PF00188">
    <property type="entry name" value="CAP"/>
    <property type="match status" value="1"/>
</dbReference>
<dbReference type="PANTHER" id="PTHR31157:SF1">
    <property type="entry name" value="SCP DOMAIN-CONTAINING PROTEIN"/>
    <property type="match status" value="1"/>
</dbReference>
<dbReference type="Proteomes" id="UP000025229">
    <property type="component" value="Chromosome"/>
</dbReference>
<dbReference type="InterPro" id="IPR035940">
    <property type="entry name" value="CAP_sf"/>
</dbReference>
<dbReference type="STRING" id="42256.RradSPS_2346"/>
<feature type="domain" description="SCP" evidence="2">
    <location>
        <begin position="60"/>
        <end position="176"/>
    </location>
</feature>
<proteinExistence type="predicted"/>
<keyword evidence="1" id="KW-0732">Signal</keyword>
<dbReference type="KEGG" id="rrd:RradSPS_2346"/>
<name>A0A023X6E9_RUBRA</name>
<reference evidence="3 5" key="1">
    <citation type="submission" date="2014-03" db="EMBL/GenBank/DDBJ databases">
        <title>Complete genome sequence of the Radio-Resistant Rubrobacter radiotolerans RSPS-4.</title>
        <authorList>
            <person name="Egas C.C."/>
            <person name="Barroso C.C."/>
            <person name="Froufe H.J.C."/>
            <person name="Pacheco J.J."/>
            <person name="Albuquerque L.L."/>
            <person name="da Costa M.M.S."/>
        </authorList>
    </citation>
    <scope>NUCLEOTIDE SEQUENCE [LARGE SCALE GENOMIC DNA]</scope>
    <source>
        <strain evidence="3 5">RSPS-4</strain>
    </source>
</reference>
<dbReference type="InterPro" id="IPR014044">
    <property type="entry name" value="CAP_dom"/>
</dbReference>
<organism evidence="3 5">
    <name type="scientific">Rubrobacter radiotolerans</name>
    <name type="common">Arthrobacter radiotolerans</name>
    <dbReference type="NCBI Taxonomy" id="42256"/>
    <lineage>
        <taxon>Bacteria</taxon>
        <taxon>Bacillati</taxon>
        <taxon>Actinomycetota</taxon>
        <taxon>Rubrobacteria</taxon>
        <taxon>Rubrobacterales</taxon>
        <taxon>Rubrobacteraceae</taxon>
        <taxon>Rubrobacter</taxon>
    </lineage>
</organism>
<feature type="signal peptide" evidence="1">
    <location>
        <begin position="1"/>
        <end position="37"/>
    </location>
</feature>
<dbReference type="eggNOG" id="COG2340">
    <property type="taxonomic scope" value="Bacteria"/>
</dbReference>
<feature type="chain" id="PRO_5001525279" evidence="1">
    <location>
        <begin position="38"/>
        <end position="183"/>
    </location>
</feature>
<dbReference type="Gene3D" id="3.40.33.10">
    <property type="entry name" value="CAP"/>
    <property type="match status" value="1"/>
</dbReference>
<evidence type="ECO:0000256" key="1">
    <source>
        <dbReference type="SAM" id="SignalP"/>
    </source>
</evidence>
<reference evidence="4" key="2">
    <citation type="submission" date="2023-11" db="EMBL/GenBank/DDBJ databases">
        <title>MicrobeMod: A computational toolkit for identifying prokaryotic methylation and restriction-modification with nanopore sequencing.</title>
        <authorList>
            <person name="Crits-Christoph A."/>
            <person name="Kang S.C."/>
            <person name="Lee H."/>
            <person name="Ostrov N."/>
        </authorList>
    </citation>
    <scope>NUCLEOTIDE SEQUENCE</scope>
    <source>
        <strain evidence="4">ATCC 51242</strain>
    </source>
</reference>
<dbReference type="Proteomes" id="UP001281130">
    <property type="component" value="Unassembled WGS sequence"/>
</dbReference>
<dbReference type="SUPFAM" id="SSF55797">
    <property type="entry name" value="PR-1-like"/>
    <property type="match status" value="1"/>
</dbReference>
<evidence type="ECO:0000313" key="3">
    <source>
        <dbReference type="EMBL" id="AHY47629.1"/>
    </source>
</evidence>
<dbReference type="EMBL" id="CP007514">
    <property type="protein sequence ID" value="AHY47629.1"/>
    <property type="molecule type" value="Genomic_DNA"/>
</dbReference>
<dbReference type="CDD" id="cd05379">
    <property type="entry name" value="CAP_bacterial"/>
    <property type="match status" value="1"/>
</dbReference>
<dbReference type="RefSeq" id="WP_051589753.1">
    <property type="nucleotide sequence ID" value="NZ_CP007514.1"/>
</dbReference>
<evidence type="ECO:0000259" key="2">
    <source>
        <dbReference type="Pfam" id="PF00188"/>
    </source>
</evidence>
<dbReference type="EMBL" id="JAWXXX010000001">
    <property type="protein sequence ID" value="MDX5895032.1"/>
    <property type="molecule type" value="Genomic_DNA"/>
</dbReference>
<evidence type="ECO:0000313" key="4">
    <source>
        <dbReference type="EMBL" id="MDX5895032.1"/>
    </source>
</evidence>
<dbReference type="AlphaFoldDB" id="A0A023X6E9"/>
<accession>A0A023X6E9</accession>
<dbReference type="OrthoDB" id="68195at2"/>
<evidence type="ECO:0000313" key="5">
    <source>
        <dbReference type="Proteomes" id="UP000025229"/>
    </source>
</evidence>
<gene>
    <name evidence="3" type="ORF">RradSPS_2346</name>
    <name evidence="4" type="ORF">SIL72_13480</name>
</gene>
<protein>
    <submittedName>
        <fullName evidence="4">CAP domain-containing protein</fullName>
    </submittedName>
    <submittedName>
        <fullName evidence="3">Uncharacterized protein with SCP/PR1 domains</fullName>
    </submittedName>
</protein>
<keyword evidence="5" id="KW-1185">Reference proteome</keyword>
<dbReference type="PANTHER" id="PTHR31157">
    <property type="entry name" value="SCP DOMAIN-CONTAINING PROTEIN"/>
    <property type="match status" value="1"/>
</dbReference>
<dbReference type="HOGENOM" id="CLU_048111_3_1_11"/>